<evidence type="ECO:0000313" key="7">
    <source>
        <dbReference type="EMBL" id="CAF3780830.1"/>
    </source>
</evidence>
<feature type="region of interest" description="Disordered" evidence="5">
    <location>
        <begin position="227"/>
        <end position="272"/>
    </location>
</feature>
<feature type="transmembrane region" description="Helical" evidence="6">
    <location>
        <begin position="394"/>
        <end position="414"/>
    </location>
</feature>
<accession>A0A819AJB0</accession>
<keyword evidence="4 6" id="KW-0472">Membrane</keyword>
<reference evidence="7" key="1">
    <citation type="submission" date="2021-02" db="EMBL/GenBank/DDBJ databases">
        <authorList>
            <person name="Nowell W R."/>
        </authorList>
    </citation>
    <scope>NUCLEOTIDE SEQUENCE</scope>
</reference>
<dbReference type="AlphaFoldDB" id="A0A819AJB0"/>
<protein>
    <recommendedName>
        <fullName evidence="9">Copper transporter</fullName>
    </recommendedName>
</protein>
<dbReference type="GO" id="GO:0005375">
    <property type="term" value="F:copper ion transmembrane transporter activity"/>
    <property type="evidence" value="ECO:0007669"/>
    <property type="project" value="InterPro"/>
</dbReference>
<dbReference type="Proteomes" id="UP000663868">
    <property type="component" value="Unassembled WGS sequence"/>
</dbReference>
<comment type="caution">
    <text evidence="7">The sequence shown here is derived from an EMBL/GenBank/DDBJ whole genome shotgun (WGS) entry which is preliminary data.</text>
</comment>
<keyword evidence="2 6" id="KW-0812">Transmembrane</keyword>
<dbReference type="PANTHER" id="PTHR12483">
    <property type="entry name" value="SOLUTE CARRIER FAMILY 31 COPPER TRANSPORTERS"/>
    <property type="match status" value="1"/>
</dbReference>
<gene>
    <name evidence="7" type="ORF">KXQ929_LOCUS15910</name>
</gene>
<evidence type="ECO:0000256" key="3">
    <source>
        <dbReference type="ARBA" id="ARBA00022989"/>
    </source>
</evidence>
<evidence type="ECO:0000256" key="1">
    <source>
        <dbReference type="ARBA" id="ARBA00004370"/>
    </source>
</evidence>
<feature type="compositionally biased region" description="Low complexity" evidence="5">
    <location>
        <begin position="307"/>
        <end position="325"/>
    </location>
</feature>
<evidence type="ECO:0000256" key="4">
    <source>
        <dbReference type="ARBA" id="ARBA00023136"/>
    </source>
</evidence>
<keyword evidence="3 6" id="KW-1133">Transmembrane helix</keyword>
<feature type="transmembrane region" description="Helical" evidence="6">
    <location>
        <begin position="451"/>
        <end position="473"/>
    </location>
</feature>
<organism evidence="7 8">
    <name type="scientific">Adineta steineri</name>
    <dbReference type="NCBI Taxonomy" id="433720"/>
    <lineage>
        <taxon>Eukaryota</taxon>
        <taxon>Metazoa</taxon>
        <taxon>Spiralia</taxon>
        <taxon>Gnathifera</taxon>
        <taxon>Rotifera</taxon>
        <taxon>Eurotatoria</taxon>
        <taxon>Bdelloidea</taxon>
        <taxon>Adinetida</taxon>
        <taxon>Adinetidae</taxon>
        <taxon>Adineta</taxon>
    </lineage>
</organism>
<sequence length="550" mass="62122">MTSTAVIMDTLPATHDHLSSSDNKLNEFYSTYEIHSPSPNSSPLLNKSSDSIVNKMNSDSSLSLTNRKESTLKLPYPVLSDHRDLSLILASLQNETQTTSKKIFNVVKQIDECEQNLNLSIYTENEKKIFKVKRVKLKQQLDALKKHERRVSLQIDFITTKTEIKCLDDEQKQMEDNLNSDESQQIKILSGKLKQKLDKMKVYMRTRNEQMKKIMNGKKHLNDNKKLSISSSQKQQQQQHFNSSSTTTKDLNRKRPSTSANNSLPNKRLKSAAPIVRLSSRVTSHDLKNHSIQPPIVRFINKTTDSTINSTSPTTPASSSSTSSPALHISTDIGNAANIIKNSLQQNELPLVDDDDDDDDDDDELNLELDIDELFNEDSYSEQTMQRFKSGINELTYCFGSVIACMSFALLIELSRGIDLYLRNYSVTGNHPRSHSSLNQLSEKTIRKRRFGLHIVRTLVRLVQTALSYILMLMVMNNFVGFLFSAVIALGIGYYLLNGVHPYTRSANHVHISNANSEITNPTDITNENEEILQAPVTTTPNTRTLPINT</sequence>
<name>A0A819AJB0_9BILA</name>
<dbReference type="GO" id="GO:0016020">
    <property type="term" value="C:membrane"/>
    <property type="evidence" value="ECO:0007669"/>
    <property type="project" value="UniProtKB-SubCell"/>
</dbReference>
<feature type="transmembrane region" description="Helical" evidence="6">
    <location>
        <begin position="479"/>
        <end position="497"/>
    </location>
</feature>
<comment type="subcellular location">
    <subcellularLocation>
        <location evidence="1">Membrane</location>
    </subcellularLocation>
</comment>
<feature type="region of interest" description="Disordered" evidence="5">
    <location>
        <begin position="307"/>
        <end position="328"/>
    </location>
</feature>
<feature type="compositionally biased region" description="Low complexity" evidence="5">
    <location>
        <begin position="228"/>
        <end position="245"/>
    </location>
</feature>
<dbReference type="EMBL" id="CAJOBB010000940">
    <property type="protein sequence ID" value="CAF3780830.1"/>
    <property type="molecule type" value="Genomic_DNA"/>
</dbReference>
<evidence type="ECO:0000256" key="5">
    <source>
        <dbReference type="SAM" id="MobiDB-lite"/>
    </source>
</evidence>
<evidence type="ECO:0008006" key="9">
    <source>
        <dbReference type="Google" id="ProtNLM"/>
    </source>
</evidence>
<dbReference type="InterPro" id="IPR007274">
    <property type="entry name" value="Cop_transporter"/>
</dbReference>
<dbReference type="Pfam" id="PF04145">
    <property type="entry name" value="Ctr"/>
    <property type="match status" value="1"/>
</dbReference>
<proteinExistence type="predicted"/>
<dbReference type="PANTHER" id="PTHR12483:SF115">
    <property type="entry name" value="COPPER TRANSPORT PROTEIN"/>
    <property type="match status" value="1"/>
</dbReference>
<evidence type="ECO:0000256" key="2">
    <source>
        <dbReference type="ARBA" id="ARBA00022692"/>
    </source>
</evidence>
<evidence type="ECO:0000256" key="6">
    <source>
        <dbReference type="SAM" id="Phobius"/>
    </source>
</evidence>
<evidence type="ECO:0000313" key="8">
    <source>
        <dbReference type="Proteomes" id="UP000663868"/>
    </source>
</evidence>